<feature type="compositionally biased region" description="Polar residues" evidence="1">
    <location>
        <begin position="233"/>
        <end position="249"/>
    </location>
</feature>
<keyword evidence="2" id="KW-1185">Reference proteome</keyword>
<dbReference type="Proteomes" id="UP000887575">
    <property type="component" value="Unassembled WGS sequence"/>
</dbReference>
<sequence>MSWPSSYQQQLPSSVPAGWNDPPSIGPGAASSRLSRHKRLVDPSINGTGQQQFGASPGQPYQQQTNSAPAHHYGSPVPVQQVHQQPGQNMPMQQQQQPMAQQVFRLTPQLPAGNSAALSQCRVFQQTVDTLITILLLHKIYDFYKLANFLIVVTRQFFNNFLFLNFVIDMGPTTLGDHQVTTAQTSQSSYRPVFDAFSVNRKEGKSDIFGTRNSLTTQSSDVSTEWNEAGQFDTPQSTQSTPILNQKSASLPERRDSKQSSTAPSTPTPSSSLERQPTSLIYSAPNCIAEGVLRSSLASIDSLNYRAPVKAAGDVSLSGNQCVAFLTKASMRLHPVKCEGVQLRLASLKEQVMNDAITDSCIKKLNFVVDAVDREQYEEAWIFFEQLQQCFPTEMGTWAHGLRLLISELKRSPSRTGSAGSQRLRTQ</sequence>
<name>A0AAF3E7V6_9BILA</name>
<evidence type="ECO:0000313" key="3">
    <source>
        <dbReference type="WBParaSite" id="MBELARI_LOCUS10011"/>
    </source>
</evidence>
<dbReference type="AlphaFoldDB" id="A0AAF3E7V6"/>
<feature type="compositionally biased region" description="Polar residues" evidence="1">
    <location>
        <begin position="45"/>
        <end position="68"/>
    </location>
</feature>
<feature type="region of interest" description="Disordered" evidence="1">
    <location>
        <begin position="208"/>
        <end position="276"/>
    </location>
</feature>
<reference evidence="3" key="1">
    <citation type="submission" date="2024-02" db="UniProtKB">
        <authorList>
            <consortium name="WormBaseParasite"/>
        </authorList>
    </citation>
    <scope>IDENTIFICATION</scope>
</reference>
<dbReference type="Gene3D" id="1.20.940.10">
    <property type="entry name" value="Functional domain of the splicing factor Prp18"/>
    <property type="match status" value="1"/>
</dbReference>
<accession>A0AAF3E7V6</accession>
<feature type="region of interest" description="Disordered" evidence="1">
    <location>
        <begin position="1"/>
        <end position="72"/>
    </location>
</feature>
<dbReference type="WBParaSite" id="MBELARI_LOCUS10011">
    <property type="protein sequence ID" value="MBELARI_LOCUS10011"/>
    <property type="gene ID" value="MBELARI_LOCUS10011"/>
</dbReference>
<protein>
    <submittedName>
        <fullName evidence="3">Uncharacterized protein</fullName>
    </submittedName>
</protein>
<feature type="compositionally biased region" description="Polar residues" evidence="1">
    <location>
        <begin position="1"/>
        <end position="13"/>
    </location>
</feature>
<organism evidence="2 3">
    <name type="scientific">Mesorhabditis belari</name>
    <dbReference type="NCBI Taxonomy" id="2138241"/>
    <lineage>
        <taxon>Eukaryota</taxon>
        <taxon>Metazoa</taxon>
        <taxon>Ecdysozoa</taxon>
        <taxon>Nematoda</taxon>
        <taxon>Chromadorea</taxon>
        <taxon>Rhabditida</taxon>
        <taxon>Rhabditina</taxon>
        <taxon>Rhabditomorpha</taxon>
        <taxon>Rhabditoidea</taxon>
        <taxon>Rhabditidae</taxon>
        <taxon>Mesorhabditinae</taxon>
        <taxon>Mesorhabditis</taxon>
    </lineage>
</organism>
<evidence type="ECO:0000313" key="2">
    <source>
        <dbReference type="Proteomes" id="UP000887575"/>
    </source>
</evidence>
<feature type="compositionally biased region" description="Polar residues" evidence="1">
    <location>
        <begin position="211"/>
        <end position="226"/>
    </location>
</feature>
<proteinExistence type="predicted"/>
<feature type="compositionally biased region" description="Low complexity" evidence="1">
    <location>
        <begin position="260"/>
        <end position="272"/>
    </location>
</feature>
<evidence type="ECO:0000256" key="1">
    <source>
        <dbReference type="SAM" id="MobiDB-lite"/>
    </source>
</evidence>